<evidence type="ECO:0000313" key="2">
    <source>
        <dbReference type="EMBL" id="BBX85090.1"/>
    </source>
</evidence>
<sequence length="130" mass="14233">MNTTVETTPEQFATLMARPTDAPVVMVNLLQFKKPGGIERYLQYGRDVAPHLERVGACVVYGGTAPAVVIGDGEQPWWDAILIVEYPTPAAFIEMVTTDEYAKVHEHRAAALDRGDLIATSMWSLADQAS</sequence>
<dbReference type="Pfam" id="PF07045">
    <property type="entry name" value="DUF1330"/>
    <property type="match status" value="1"/>
</dbReference>
<feature type="domain" description="DUF1330" evidence="1">
    <location>
        <begin position="39"/>
        <end position="114"/>
    </location>
</feature>
<gene>
    <name evidence="2" type="ORF">MAUB_29630</name>
</gene>
<dbReference type="InterPro" id="IPR011008">
    <property type="entry name" value="Dimeric_a/b-barrel"/>
</dbReference>
<organism evidence="2 3">
    <name type="scientific">Mycolicibacterium aubagnense</name>
    <dbReference type="NCBI Taxonomy" id="319707"/>
    <lineage>
        <taxon>Bacteria</taxon>
        <taxon>Bacillati</taxon>
        <taxon>Actinomycetota</taxon>
        <taxon>Actinomycetes</taxon>
        <taxon>Mycobacteriales</taxon>
        <taxon>Mycobacteriaceae</taxon>
        <taxon>Mycolicibacterium</taxon>
    </lineage>
</organism>
<evidence type="ECO:0000259" key="1">
    <source>
        <dbReference type="Pfam" id="PF07045"/>
    </source>
</evidence>
<reference evidence="2 3" key="1">
    <citation type="journal article" date="2019" name="Emerg. Microbes Infect.">
        <title>Comprehensive subspecies identification of 175 nontuberculous mycobacteria species based on 7547 genomic profiles.</title>
        <authorList>
            <person name="Matsumoto Y."/>
            <person name="Kinjo T."/>
            <person name="Motooka D."/>
            <person name="Nabeya D."/>
            <person name="Jung N."/>
            <person name="Uechi K."/>
            <person name="Horii T."/>
            <person name="Iida T."/>
            <person name="Fujita J."/>
            <person name="Nakamura S."/>
        </authorList>
    </citation>
    <scope>NUCLEOTIDE SEQUENCE [LARGE SCALE GENOMIC DNA]</scope>
    <source>
        <strain evidence="2 3">JCM 15296</strain>
    </source>
</reference>
<dbReference type="PANTHER" id="PTHR40257">
    <property type="match status" value="1"/>
</dbReference>
<proteinExistence type="predicted"/>
<evidence type="ECO:0000313" key="3">
    <source>
        <dbReference type="Proteomes" id="UP000465609"/>
    </source>
</evidence>
<keyword evidence="3" id="KW-1185">Reference proteome</keyword>
<dbReference type="RefSeq" id="WP_138233003.1">
    <property type="nucleotide sequence ID" value="NZ_AP022577.1"/>
</dbReference>
<dbReference type="EMBL" id="AP022577">
    <property type="protein sequence ID" value="BBX85090.1"/>
    <property type="molecule type" value="Genomic_DNA"/>
</dbReference>
<protein>
    <recommendedName>
        <fullName evidence="1">DUF1330 domain-containing protein</fullName>
    </recommendedName>
</protein>
<dbReference type="InterPro" id="IPR010753">
    <property type="entry name" value="DUF1330"/>
</dbReference>
<accession>A0ABM7IEA9</accession>
<dbReference type="PANTHER" id="PTHR40257:SF1">
    <property type="entry name" value="DUF1330 DOMAIN-CONTAINING PROTEIN"/>
    <property type="match status" value="1"/>
</dbReference>
<name>A0ABM7IEA9_9MYCO</name>
<dbReference type="Proteomes" id="UP000465609">
    <property type="component" value="Chromosome"/>
</dbReference>
<dbReference type="Gene3D" id="3.30.70.100">
    <property type="match status" value="1"/>
</dbReference>
<dbReference type="SUPFAM" id="SSF54909">
    <property type="entry name" value="Dimeric alpha+beta barrel"/>
    <property type="match status" value="1"/>
</dbReference>